<comment type="similarity">
    <text evidence="10">Belongs to the MurCDEF family. MurF subfamily.</text>
</comment>
<comment type="catalytic activity">
    <reaction evidence="10 11">
        <text>D-alanyl-D-alanine + UDP-N-acetyl-alpha-D-muramoyl-L-alanyl-gamma-D-glutamyl-meso-2,6-diaminopimelate + ATP = UDP-N-acetyl-alpha-D-muramoyl-L-alanyl-gamma-D-glutamyl-meso-2,6-diaminopimeloyl-D-alanyl-D-alanine + ADP + phosphate + H(+)</text>
        <dbReference type="Rhea" id="RHEA:28374"/>
        <dbReference type="ChEBI" id="CHEBI:15378"/>
        <dbReference type="ChEBI" id="CHEBI:30616"/>
        <dbReference type="ChEBI" id="CHEBI:43474"/>
        <dbReference type="ChEBI" id="CHEBI:57822"/>
        <dbReference type="ChEBI" id="CHEBI:61386"/>
        <dbReference type="ChEBI" id="CHEBI:83905"/>
        <dbReference type="ChEBI" id="CHEBI:456216"/>
        <dbReference type="EC" id="6.3.2.10"/>
    </reaction>
</comment>
<keyword evidence="4 10" id="KW-0547">Nucleotide-binding</keyword>
<keyword evidence="1 10" id="KW-0963">Cytoplasm</keyword>
<dbReference type="GO" id="GO:0005737">
    <property type="term" value="C:cytoplasm"/>
    <property type="evidence" value="ECO:0007669"/>
    <property type="project" value="UniProtKB-SubCell"/>
</dbReference>
<reference evidence="15 16" key="1">
    <citation type="submission" date="2017-09" db="EMBL/GenBank/DDBJ databases">
        <authorList>
            <person name="Ehlers B."/>
            <person name="Leendertz F.H."/>
        </authorList>
    </citation>
    <scope>NUCLEOTIDE SEQUENCE [LARGE SCALE GENOMIC DNA]</scope>
    <source>
        <strain evidence="15 16">DSM 18289</strain>
    </source>
</reference>
<dbReference type="SUPFAM" id="SSF63418">
    <property type="entry name" value="MurE/MurF N-terminal domain"/>
    <property type="match status" value="1"/>
</dbReference>
<gene>
    <name evidence="10" type="primary">murF</name>
    <name evidence="15" type="ORF">SAMN06265368_1925</name>
</gene>
<dbReference type="Pfam" id="PF08245">
    <property type="entry name" value="Mur_ligase_M"/>
    <property type="match status" value="1"/>
</dbReference>
<dbReference type="PANTHER" id="PTHR43024">
    <property type="entry name" value="UDP-N-ACETYLMURAMOYL-TRIPEPTIDE--D-ALANYL-D-ALANINE LIGASE"/>
    <property type="match status" value="1"/>
</dbReference>
<evidence type="ECO:0000256" key="11">
    <source>
        <dbReference type="RuleBase" id="RU004136"/>
    </source>
</evidence>
<dbReference type="EMBL" id="OBEL01000001">
    <property type="protein sequence ID" value="SNZ09078.1"/>
    <property type="molecule type" value="Genomic_DNA"/>
</dbReference>
<dbReference type="RefSeq" id="WP_097153030.1">
    <property type="nucleotide sequence ID" value="NZ_OBEL01000001.1"/>
</dbReference>
<dbReference type="UniPathway" id="UPA00219"/>
<organism evidence="15 16">
    <name type="scientific">Cohaesibacter gelatinilyticus</name>
    <dbReference type="NCBI Taxonomy" id="372072"/>
    <lineage>
        <taxon>Bacteria</taxon>
        <taxon>Pseudomonadati</taxon>
        <taxon>Pseudomonadota</taxon>
        <taxon>Alphaproteobacteria</taxon>
        <taxon>Hyphomicrobiales</taxon>
        <taxon>Cohaesibacteraceae</taxon>
    </lineage>
</organism>
<evidence type="ECO:0000256" key="2">
    <source>
        <dbReference type="ARBA" id="ARBA00022598"/>
    </source>
</evidence>
<dbReference type="Gene3D" id="3.40.1390.10">
    <property type="entry name" value="MurE/MurF, N-terminal domain"/>
    <property type="match status" value="1"/>
</dbReference>
<dbReference type="PANTHER" id="PTHR43024:SF1">
    <property type="entry name" value="UDP-N-ACETYLMURAMOYL-TRIPEPTIDE--D-ALANYL-D-ALANINE LIGASE"/>
    <property type="match status" value="1"/>
</dbReference>
<keyword evidence="9 10" id="KW-0961">Cell wall biogenesis/degradation</keyword>
<dbReference type="AlphaFoldDB" id="A0A285NII1"/>
<dbReference type="InterPro" id="IPR013221">
    <property type="entry name" value="Mur_ligase_cen"/>
</dbReference>
<dbReference type="Pfam" id="PF01225">
    <property type="entry name" value="Mur_ligase"/>
    <property type="match status" value="1"/>
</dbReference>
<dbReference type="InterPro" id="IPR004101">
    <property type="entry name" value="Mur_ligase_C"/>
</dbReference>
<name>A0A285NII1_9HYPH</name>
<keyword evidence="7 10" id="KW-0573">Peptidoglycan synthesis</keyword>
<feature type="domain" description="Mur ligase N-terminal catalytic" evidence="12">
    <location>
        <begin position="26"/>
        <end position="100"/>
    </location>
</feature>
<dbReference type="OrthoDB" id="9801978at2"/>
<keyword evidence="8 10" id="KW-0131">Cell cycle</keyword>
<dbReference type="GO" id="GO:0051301">
    <property type="term" value="P:cell division"/>
    <property type="evidence" value="ECO:0007669"/>
    <property type="project" value="UniProtKB-KW"/>
</dbReference>
<evidence type="ECO:0000259" key="13">
    <source>
        <dbReference type="Pfam" id="PF02875"/>
    </source>
</evidence>
<dbReference type="SUPFAM" id="SSF53244">
    <property type="entry name" value="MurD-like peptide ligases, peptide-binding domain"/>
    <property type="match status" value="1"/>
</dbReference>
<keyword evidence="3 10" id="KW-0132">Cell division</keyword>
<keyword evidence="5 10" id="KW-0067">ATP-binding</keyword>
<feature type="binding site" evidence="10">
    <location>
        <begin position="114"/>
        <end position="120"/>
    </location>
    <ligand>
        <name>ATP</name>
        <dbReference type="ChEBI" id="CHEBI:30616"/>
    </ligand>
</feature>
<feature type="domain" description="Mur ligase central" evidence="14">
    <location>
        <begin position="112"/>
        <end position="302"/>
    </location>
</feature>
<dbReference type="NCBIfam" id="TIGR01143">
    <property type="entry name" value="murF"/>
    <property type="match status" value="1"/>
</dbReference>
<dbReference type="InterPro" id="IPR036565">
    <property type="entry name" value="Mur-like_cat_sf"/>
</dbReference>
<evidence type="ECO:0000256" key="3">
    <source>
        <dbReference type="ARBA" id="ARBA00022618"/>
    </source>
</evidence>
<dbReference type="SUPFAM" id="SSF53623">
    <property type="entry name" value="MurD-like peptide ligases, catalytic domain"/>
    <property type="match status" value="1"/>
</dbReference>
<dbReference type="Gene3D" id="3.40.1190.10">
    <property type="entry name" value="Mur-like, catalytic domain"/>
    <property type="match status" value="1"/>
</dbReference>
<evidence type="ECO:0000256" key="7">
    <source>
        <dbReference type="ARBA" id="ARBA00022984"/>
    </source>
</evidence>
<evidence type="ECO:0000256" key="10">
    <source>
        <dbReference type="HAMAP-Rule" id="MF_02019"/>
    </source>
</evidence>
<dbReference type="Pfam" id="PF02875">
    <property type="entry name" value="Mur_ligase_C"/>
    <property type="match status" value="1"/>
</dbReference>
<evidence type="ECO:0000256" key="4">
    <source>
        <dbReference type="ARBA" id="ARBA00022741"/>
    </source>
</evidence>
<feature type="domain" description="Mur ligase C-terminal" evidence="13">
    <location>
        <begin position="337"/>
        <end position="451"/>
    </location>
</feature>
<dbReference type="GO" id="GO:0071555">
    <property type="term" value="P:cell wall organization"/>
    <property type="evidence" value="ECO:0007669"/>
    <property type="project" value="UniProtKB-KW"/>
</dbReference>
<accession>A0A285NII1</accession>
<comment type="subcellular location">
    <subcellularLocation>
        <location evidence="10 11">Cytoplasm</location>
    </subcellularLocation>
</comment>
<evidence type="ECO:0000256" key="9">
    <source>
        <dbReference type="ARBA" id="ARBA00023316"/>
    </source>
</evidence>
<evidence type="ECO:0000259" key="12">
    <source>
        <dbReference type="Pfam" id="PF01225"/>
    </source>
</evidence>
<dbReference type="NCBIfam" id="NF010693">
    <property type="entry name" value="PRK14093.1"/>
    <property type="match status" value="1"/>
</dbReference>
<evidence type="ECO:0000313" key="15">
    <source>
        <dbReference type="EMBL" id="SNZ09078.1"/>
    </source>
</evidence>
<sequence length="469" mass="49442">MNHLWTASDFSDAVEPISQPGEIGNVDGVSIDSRSIGKGDAFFAIKGDRFDGHAFAYSALEAGAAVVVLEEAQKSDFSNLSERVVFVDDVLKALERLGRAARKRTKGKIIAVTGSVGKTSTKDALRKALEPSGKVHAAVASFNNHWGVPLTLARMHADSDFGIFEVGMNHSGEIRTLIDMVRPDIAIVTTVVAAHIGNFNSIDEIAVAKAEIFEGVVSGGSALVNGDNEFGDYLAKQAASCGIENIHRFGSDAEFDAKLLKADLRADGSDLSISLFGEQYRVHLAAPGAHLAQNSLAVLAVVHLAGANVPAAIAVLASHGATKGRGERHELSIGKGTALLIDESYNANPSSVSAALETLGLGSGKGSGRRIAVLGDMLELGSDAAALHMSLKEMLVDAGLDKVYLCGPMMHHLWECLPKDMQAGYGERSQDLIAPLKEDLQEGDMVMVKGSLGSRMGVIVASLLESYKN</sequence>
<dbReference type="HAMAP" id="MF_02019">
    <property type="entry name" value="MurF"/>
    <property type="match status" value="1"/>
</dbReference>
<dbReference type="GO" id="GO:0008360">
    <property type="term" value="P:regulation of cell shape"/>
    <property type="evidence" value="ECO:0007669"/>
    <property type="project" value="UniProtKB-KW"/>
</dbReference>
<dbReference type="GO" id="GO:0008766">
    <property type="term" value="F:UDP-N-acetylmuramoylalanyl-D-glutamyl-2,6-diaminopimelate-D-alanyl-D-alanine ligase activity"/>
    <property type="evidence" value="ECO:0007669"/>
    <property type="project" value="RHEA"/>
</dbReference>
<proteinExistence type="inferred from homology"/>
<dbReference type="InterPro" id="IPR051046">
    <property type="entry name" value="MurCDEF_CellWall_CoF430Synth"/>
</dbReference>
<evidence type="ECO:0000313" key="16">
    <source>
        <dbReference type="Proteomes" id="UP000219439"/>
    </source>
</evidence>
<dbReference type="InterPro" id="IPR036615">
    <property type="entry name" value="Mur_ligase_C_dom_sf"/>
</dbReference>
<keyword evidence="6 10" id="KW-0133">Cell shape</keyword>
<evidence type="ECO:0000256" key="6">
    <source>
        <dbReference type="ARBA" id="ARBA00022960"/>
    </source>
</evidence>
<dbReference type="EC" id="6.3.2.10" evidence="10 11"/>
<evidence type="ECO:0000259" key="14">
    <source>
        <dbReference type="Pfam" id="PF08245"/>
    </source>
</evidence>
<dbReference type="InterPro" id="IPR000713">
    <property type="entry name" value="Mur_ligase_N"/>
</dbReference>
<protein>
    <recommendedName>
        <fullName evidence="10 11">UDP-N-acetylmuramoyl-tripeptide--D-alanyl-D-alanine ligase</fullName>
        <ecNumber evidence="10 11">6.3.2.10</ecNumber>
    </recommendedName>
    <alternativeName>
        <fullName evidence="10">D-alanyl-D-alanine-adding enzyme</fullName>
    </alternativeName>
</protein>
<evidence type="ECO:0000256" key="8">
    <source>
        <dbReference type="ARBA" id="ARBA00023306"/>
    </source>
</evidence>
<dbReference type="InterPro" id="IPR005863">
    <property type="entry name" value="UDP-N-AcMur_synth"/>
</dbReference>
<comment type="function">
    <text evidence="10 11">Involved in cell wall formation. Catalyzes the final step in the synthesis of UDP-N-acetylmuramoyl-pentapeptide, the precursor of murein.</text>
</comment>
<keyword evidence="16" id="KW-1185">Reference proteome</keyword>
<evidence type="ECO:0000256" key="1">
    <source>
        <dbReference type="ARBA" id="ARBA00022490"/>
    </source>
</evidence>
<dbReference type="InterPro" id="IPR035911">
    <property type="entry name" value="MurE/MurF_N"/>
</dbReference>
<comment type="pathway">
    <text evidence="10 11">Cell wall biogenesis; peptidoglycan biosynthesis.</text>
</comment>
<dbReference type="Proteomes" id="UP000219439">
    <property type="component" value="Unassembled WGS sequence"/>
</dbReference>
<evidence type="ECO:0000256" key="5">
    <source>
        <dbReference type="ARBA" id="ARBA00022840"/>
    </source>
</evidence>
<keyword evidence="2 10" id="KW-0436">Ligase</keyword>
<dbReference type="Gene3D" id="3.90.190.20">
    <property type="entry name" value="Mur ligase, C-terminal domain"/>
    <property type="match status" value="1"/>
</dbReference>
<dbReference type="GO" id="GO:0009252">
    <property type="term" value="P:peptidoglycan biosynthetic process"/>
    <property type="evidence" value="ECO:0007669"/>
    <property type="project" value="UniProtKB-UniRule"/>
</dbReference>
<dbReference type="GO" id="GO:0005524">
    <property type="term" value="F:ATP binding"/>
    <property type="evidence" value="ECO:0007669"/>
    <property type="project" value="UniProtKB-UniRule"/>
</dbReference>
<dbReference type="GO" id="GO:0047480">
    <property type="term" value="F:UDP-N-acetylmuramoyl-tripeptide-D-alanyl-D-alanine ligase activity"/>
    <property type="evidence" value="ECO:0007669"/>
    <property type="project" value="UniProtKB-UniRule"/>
</dbReference>